<proteinExistence type="predicted"/>
<sequence length="174" mass="18224">MIKMFSTQLQGVFQKIQQEEEALEDGARLLAQAVKGSGTLYTTATPKAAGIEAAARCAADAPAGCTPFPDDNNKDFSPMDRVLIFSAAGEKEALTELLEQAAASFVPAVVIGPEAVDVASAEGVEAPIHIPTYATDGLVPDLDGSRFGDGTTLAGLYAFQLLALFIQDMLEDAE</sequence>
<protein>
    <submittedName>
        <fullName evidence="2">Uncharacterized protein DUF2529</fullName>
    </submittedName>
</protein>
<dbReference type="InterPro" id="IPR019676">
    <property type="entry name" value="DUF2529"/>
</dbReference>
<evidence type="ECO:0000259" key="1">
    <source>
        <dbReference type="Pfam" id="PF10740"/>
    </source>
</evidence>
<gene>
    <name evidence="2" type="ORF">B0H94_10677</name>
</gene>
<reference evidence="2 3" key="1">
    <citation type="submission" date="2018-03" db="EMBL/GenBank/DDBJ databases">
        <title>Genomic Encyclopedia of Type Strains, Phase III (KMG-III): the genomes of soil and plant-associated and newly described type strains.</title>
        <authorList>
            <person name="Whitman W."/>
        </authorList>
    </citation>
    <scope>NUCLEOTIDE SEQUENCE [LARGE SCALE GENOMIC DNA]</scope>
    <source>
        <strain evidence="2 3">CGMCC 1.07653</strain>
    </source>
</reference>
<evidence type="ECO:0000313" key="2">
    <source>
        <dbReference type="EMBL" id="PSL45822.1"/>
    </source>
</evidence>
<organism evidence="2 3">
    <name type="scientific">Salsuginibacillus halophilus</name>
    <dbReference type="NCBI Taxonomy" id="517424"/>
    <lineage>
        <taxon>Bacteria</taxon>
        <taxon>Bacillati</taxon>
        <taxon>Bacillota</taxon>
        <taxon>Bacilli</taxon>
        <taxon>Bacillales</taxon>
        <taxon>Bacillaceae</taxon>
        <taxon>Salsuginibacillus</taxon>
    </lineage>
</organism>
<dbReference type="Pfam" id="PF10740">
    <property type="entry name" value="DUF2529"/>
    <property type="match status" value="1"/>
</dbReference>
<name>A0A2P8HHX1_9BACI</name>
<feature type="domain" description="DUF2529" evidence="1">
    <location>
        <begin position="1"/>
        <end position="170"/>
    </location>
</feature>
<dbReference type="Gene3D" id="3.40.50.10490">
    <property type="entry name" value="Glucose-6-phosphate isomerase like protein, domain 1"/>
    <property type="match status" value="1"/>
</dbReference>
<comment type="caution">
    <text evidence="2">The sequence shown here is derived from an EMBL/GenBank/DDBJ whole genome shotgun (WGS) entry which is preliminary data.</text>
</comment>
<evidence type="ECO:0000313" key="3">
    <source>
        <dbReference type="Proteomes" id="UP000242310"/>
    </source>
</evidence>
<dbReference type="RefSeq" id="WP_106588500.1">
    <property type="nucleotide sequence ID" value="NZ_PYAV01000006.1"/>
</dbReference>
<dbReference type="EMBL" id="PYAV01000006">
    <property type="protein sequence ID" value="PSL45822.1"/>
    <property type="molecule type" value="Genomic_DNA"/>
</dbReference>
<dbReference type="AlphaFoldDB" id="A0A2P8HHX1"/>
<keyword evidence="3" id="KW-1185">Reference proteome</keyword>
<accession>A0A2P8HHX1</accession>
<dbReference type="OrthoDB" id="2737584at2"/>
<dbReference type="Proteomes" id="UP000242310">
    <property type="component" value="Unassembled WGS sequence"/>
</dbReference>